<dbReference type="Gene3D" id="1.10.10.10">
    <property type="entry name" value="Winged helix-like DNA-binding domain superfamily/Winged helix DNA-binding domain"/>
    <property type="match status" value="1"/>
</dbReference>
<dbReference type="InterPro" id="IPR036388">
    <property type="entry name" value="WH-like_DNA-bd_sf"/>
</dbReference>
<protein>
    <submittedName>
        <fullName evidence="2">MarR family transcriptional regulator</fullName>
    </submittedName>
</protein>
<accession>A0ABV5YJB6</accession>
<dbReference type="SMART" id="SM00347">
    <property type="entry name" value="HTH_MARR"/>
    <property type="match status" value="1"/>
</dbReference>
<dbReference type="PANTHER" id="PTHR33164:SF106">
    <property type="entry name" value="TRANSCRIPTIONAL REGULATORY PROTEIN"/>
    <property type="match status" value="1"/>
</dbReference>
<dbReference type="SUPFAM" id="SSF46785">
    <property type="entry name" value="Winged helix' DNA-binding domain"/>
    <property type="match status" value="1"/>
</dbReference>
<evidence type="ECO:0000313" key="2">
    <source>
        <dbReference type="EMBL" id="MFB9834137.1"/>
    </source>
</evidence>
<dbReference type="RefSeq" id="WP_378203151.1">
    <property type="nucleotide sequence ID" value="NZ_JBHLZP010000123.1"/>
</dbReference>
<name>A0ABV5YJB6_9ACTN</name>
<comment type="caution">
    <text evidence="2">The sequence shown here is derived from an EMBL/GenBank/DDBJ whole genome shotgun (WGS) entry which is preliminary data.</text>
</comment>
<dbReference type="InterPro" id="IPR000835">
    <property type="entry name" value="HTH_MarR-typ"/>
</dbReference>
<dbReference type="EMBL" id="JBHLZP010000123">
    <property type="protein sequence ID" value="MFB9834137.1"/>
    <property type="molecule type" value="Genomic_DNA"/>
</dbReference>
<proteinExistence type="predicted"/>
<sequence>MASTAPQDAGQGRRRRRAAVAIKESLRELSIQLSLLNHQVGAHAEMKDIDLYCLDIINREGPLGPSSLARRAGLHPATITGVLDRLERGGWATRMRDPDAVDRRAVAVHPLRDRNPELFKLYSGMNESMDRVCAGYTDTELELLADFLRRATAAGQEATEELAAG</sequence>
<evidence type="ECO:0000313" key="3">
    <source>
        <dbReference type="Proteomes" id="UP001589627"/>
    </source>
</evidence>
<feature type="domain" description="HTH marR-type" evidence="1">
    <location>
        <begin position="15"/>
        <end position="153"/>
    </location>
</feature>
<dbReference type="PANTHER" id="PTHR33164">
    <property type="entry name" value="TRANSCRIPTIONAL REGULATOR, MARR FAMILY"/>
    <property type="match status" value="1"/>
</dbReference>
<dbReference type="InterPro" id="IPR036390">
    <property type="entry name" value="WH_DNA-bd_sf"/>
</dbReference>
<dbReference type="InterPro" id="IPR039422">
    <property type="entry name" value="MarR/SlyA-like"/>
</dbReference>
<keyword evidence="3" id="KW-1185">Reference proteome</keyword>
<evidence type="ECO:0000259" key="1">
    <source>
        <dbReference type="PROSITE" id="PS50995"/>
    </source>
</evidence>
<gene>
    <name evidence="2" type="ORF">ACFFNX_18295</name>
</gene>
<dbReference type="PROSITE" id="PS50995">
    <property type="entry name" value="HTH_MARR_2"/>
    <property type="match status" value="1"/>
</dbReference>
<dbReference type="PRINTS" id="PR00598">
    <property type="entry name" value="HTHMARR"/>
</dbReference>
<dbReference type="Proteomes" id="UP001589627">
    <property type="component" value="Unassembled WGS sequence"/>
</dbReference>
<dbReference type="Pfam" id="PF01047">
    <property type="entry name" value="MarR"/>
    <property type="match status" value="1"/>
</dbReference>
<organism evidence="2 3">
    <name type="scientific">Actinoallomurus acaciae</name>
    <dbReference type="NCBI Taxonomy" id="502577"/>
    <lineage>
        <taxon>Bacteria</taxon>
        <taxon>Bacillati</taxon>
        <taxon>Actinomycetota</taxon>
        <taxon>Actinomycetes</taxon>
        <taxon>Streptosporangiales</taxon>
        <taxon>Thermomonosporaceae</taxon>
        <taxon>Actinoallomurus</taxon>
    </lineage>
</organism>
<reference evidence="2 3" key="1">
    <citation type="submission" date="2024-09" db="EMBL/GenBank/DDBJ databases">
        <authorList>
            <person name="Sun Q."/>
            <person name="Mori K."/>
        </authorList>
    </citation>
    <scope>NUCLEOTIDE SEQUENCE [LARGE SCALE GENOMIC DNA]</scope>
    <source>
        <strain evidence="2 3">TBRC 0563</strain>
    </source>
</reference>